<dbReference type="InterPro" id="IPR044878">
    <property type="entry name" value="UbiA_sf"/>
</dbReference>
<feature type="transmembrane region" description="Helical" evidence="5">
    <location>
        <begin position="92"/>
        <end position="109"/>
    </location>
</feature>
<dbReference type="Gene3D" id="1.10.357.140">
    <property type="entry name" value="UbiA prenyltransferase"/>
    <property type="match status" value="1"/>
</dbReference>
<feature type="transmembrane region" description="Helical" evidence="5">
    <location>
        <begin position="29"/>
        <end position="57"/>
    </location>
</feature>
<comment type="subcellular location">
    <subcellularLocation>
        <location evidence="1">Membrane</location>
        <topology evidence="1">Multi-pass membrane protein</topology>
    </subcellularLocation>
</comment>
<dbReference type="CDD" id="cd13965">
    <property type="entry name" value="PT_UbiA_3"/>
    <property type="match status" value="1"/>
</dbReference>
<evidence type="ECO:0000256" key="2">
    <source>
        <dbReference type="ARBA" id="ARBA00022692"/>
    </source>
</evidence>
<dbReference type="PANTHER" id="PTHR42723:SF1">
    <property type="entry name" value="CHLOROPHYLL SYNTHASE, CHLOROPLASTIC"/>
    <property type="match status" value="1"/>
</dbReference>
<keyword evidence="3 5" id="KW-1133">Transmembrane helix</keyword>
<accession>A0A9P3GB06</accession>
<dbReference type="OrthoDB" id="434972at2759"/>
<dbReference type="GO" id="GO:0016020">
    <property type="term" value="C:membrane"/>
    <property type="evidence" value="ECO:0007669"/>
    <property type="project" value="UniProtKB-SubCell"/>
</dbReference>
<dbReference type="PANTHER" id="PTHR42723">
    <property type="entry name" value="CHLOROPHYLL SYNTHASE"/>
    <property type="match status" value="1"/>
</dbReference>
<dbReference type="InterPro" id="IPR050475">
    <property type="entry name" value="Prenyltransferase_related"/>
</dbReference>
<proteinExistence type="predicted"/>
<feature type="transmembrane region" description="Helical" evidence="5">
    <location>
        <begin position="212"/>
        <end position="231"/>
    </location>
</feature>
<dbReference type="EMBL" id="BPQB01000017">
    <property type="protein sequence ID" value="GJE90600.1"/>
    <property type="molecule type" value="Genomic_DNA"/>
</dbReference>
<organism evidence="6 7">
    <name type="scientific">Phanerochaete sordida</name>
    <dbReference type="NCBI Taxonomy" id="48140"/>
    <lineage>
        <taxon>Eukaryota</taxon>
        <taxon>Fungi</taxon>
        <taxon>Dikarya</taxon>
        <taxon>Basidiomycota</taxon>
        <taxon>Agaricomycotina</taxon>
        <taxon>Agaricomycetes</taxon>
        <taxon>Polyporales</taxon>
        <taxon>Phanerochaetaceae</taxon>
        <taxon>Phanerochaete</taxon>
    </lineage>
</organism>
<evidence type="ECO:0000313" key="6">
    <source>
        <dbReference type="EMBL" id="GJE90600.1"/>
    </source>
</evidence>
<keyword evidence="2 5" id="KW-0812">Transmembrane</keyword>
<dbReference type="GO" id="GO:0016765">
    <property type="term" value="F:transferase activity, transferring alkyl or aryl (other than methyl) groups"/>
    <property type="evidence" value="ECO:0007669"/>
    <property type="project" value="InterPro"/>
</dbReference>
<sequence>MSLYSAFSTLAYHAHTLFLFTKDDIKTTFVPIICFTLAAAPIHSISHALHAALWLWLHLLHFDVANQIHAVDEDAINKAHRPLPSKRIEPRAAIRLCWALIPICFGFSSLYSAQVLWASITFAALTFIYNELHIDAGFWLLRNVVNGLGFASFECGTTLLAGRSQEHLDSAAWLAIFHSASILATTIQVQDFKDVTGDARVGRATFPLVSELRARISVFVTVVPWSIVLAYVWKLDLLPALGFTALGVFLGARFLVLRCVEQDRKSYQIYNVRTLSSALYSLRPPDYSMRQVWLSCAHLLVGYWRYKTLGR</sequence>
<evidence type="ECO:0000256" key="4">
    <source>
        <dbReference type="ARBA" id="ARBA00023136"/>
    </source>
</evidence>
<evidence type="ECO:0000256" key="3">
    <source>
        <dbReference type="ARBA" id="ARBA00022989"/>
    </source>
</evidence>
<comment type="caution">
    <text evidence="6">The sequence shown here is derived from an EMBL/GenBank/DDBJ whole genome shotgun (WGS) entry which is preliminary data.</text>
</comment>
<dbReference type="AlphaFoldDB" id="A0A9P3GB06"/>
<dbReference type="Pfam" id="PF01040">
    <property type="entry name" value="UbiA"/>
    <property type="match status" value="1"/>
</dbReference>
<keyword evidence="7" id="KW-1185">Reference proteome</keyword>
<evidence type="ECO:0000256" key="1">
    <source>
        <dbReference type="ARBA" id="ARBA00004141"/>
    </source>
</evidence>
<name>A0A9P3GB06_9APHY</name>
<feature type="transmembrane region" description="Helical" evidence="5">
    <location>
        <begin position="237"/>
        <end position="256"/>
    </location>
</feature>
<dbReference type="Proteomes" id="UP000703269">
    <property type="component" value="Unassembled WGS sequence"/>
</dbReference>
<gene>
    <name evidence="6" type="ORF">PsYK624_067440</name>
</gene>
<reference evidence="6 7" key="1">
    <citation type="submission" date="2021-08" db="EMBL/GenBank/DDBJ databases">
        <title>Draft Genome Sequence of Phanerochaete sordida strain YK-624.</title>
        <authorList>
            <person name="Mori T."/>
            <person name="Dohra H."/>
            <person name="Suzuki T."/>
            <person name="Kawagishi H."/>
            <person name="Hirai H."/>
        </authorList>
    </citation>
    <scope>NUCLEOTIDE SEQUENCE [LARGE SCALE GENOMIC DNA]</scope>
    <source>
        <strain evidence="6 7">YK-624</strain>
    </source>
</reference>
<evidence type="ECO:0000256" key="5">
    <source>
        <dbReference type="SAM" id="Phobius"/>
    </source>
</evidence>
<protein>
    <submittedName>
        <fullName evidence="6">UbiA prenyltransferase family</fullName>
    </submittedName>
</protein>
<keyword evidence="4 5" id="KW-0472">Membrane</keyword>
<dbReference type="InterPro" id="IPR000537">
    <property type="entry name" value="UbiA_prenyltransferase"/>
</dbReference>
<evidence type="ECO:0000313" key="7">
    <source>
        <dbReference type="Proteomes" id="UP000703269"/>
    </source>
</evidence>